<accession>A0ABX5XLW2</accession>
<evidence type="ECO:0000313" key="2">
    <source>
        <dbReference type="Proteomes" id="UP000318081"/>
    </source>
</evidence>
<dbReference type="EMBL" id="CP036432">
    <property type="protein sequence ID" value="QDV82978.1"/>
    <property type="molecule type" value="Genomic_DNA"/>
</dbReference>
<sequence>MNQDHDQDSARPPLNPGPIRSVAICPICDGGLCGVRICTGDDPTQPLPDRGFVMCDECEAVWMDPDVQTEHHYVDAQNPECPVCHGGLWTASRWADRRDVQRLGWSDAIDAGLDGDSAAG</sequence>
<keyword evidence="2" id="KW-1185">Reference proteome</keyword>
<protein>
    <recommendedName>
        <fullName evidence="3">Transcription factor zinc-finger domain-containing protein</fullName>
    </recommendedName>
</protein>
<organism evidence="1 2">
    <name type="scientific">Stieleria magnilauensis</name>
    <dbReference type="NCBI Taxonomy" id="2527963"/>
    <lineage>
        <taxon>Bacteria</taxon>
        <taxon>Pseudomonadati</taxon>
        <taxon>Planctomycetota</taxon>
        <taxon>Planctomycetia</taxon>
        <taxon>Pirellulales</taxon>
        <taxon>Pirellulaceae</taxon>
        <taxon>Stieleria</taxon>
    </lineage>
</organism>
<reference evidence="1 2" key="1">
    <citation type="submission" date="2019-02" db="EMBL/GenBank/DDBJ databases">
        <title>Deep-cultivation of Planctomycetes and their phenomic and genomic characterization uncovers novel biology.</title>
        <authorList>
            <person name="Wiegand S."/>
            <person name="Jogler M."/>
            <person name="Boedeker C."/>
            <person name="Pinto D."/>
            <person name="Vollmers J."/>
            <person name="Rivas-Marin E."/>
            <person name="Kohn T."/>
            <person name="Peeters S.H."/>
            <person name="Heuer A."/>
            <person name="Rast P."/>
            <person name="Oberbeckmann S."/>
            <person name="Bunk B."/>
            <person name="Jeske O."/>
            <person name="Meyerdierks A."/>
            <person name="Storesund J.E."/>
            <person name="Kallscheuer N."/>
            <person name="Luecker S."/>
            <person name="Lage O.M."/>
            <person name="Pohl T."/>
            <person name="Merkel B.J."/>
            <person name="Hornburger P."/>
            <person name="Mueller R.-W."/>
            <person name="Bruemmer F."/>
            <person name="Labrenz M."/>
            <person name="Spormann A.M."/>
            <person name="Op den Camp H."/>
            <person name="Overmann J."/>
            <person name="Amann R."/>
            <person name="Jetten M.S.M."/>
            <person name="Mascher T."/>
            <person name="Medema M.H."/>
            <person name="Devos D.P."/>
            <person name="Kaster A.-K."/>
            <person name="Ovreas L."/>
            <person name="Rohde M."/>
            <person name="Galperin M.Y."/>
            <person name="Jogler C."/>
        </authorList>
    </citation>
    <scope>NUCLEOTIDE SEQUENCE [LARGE SCALE GENOMIC DNA]</scope>
    <source>
        <strain evidence="1 2">TBK1r</strain>
    </source>
</reference>
<evidence type="ECO:0008006" key="3">
    <source>
        <dbReference type="Google" id="ProtNLM"/>
    </source>
</evidence>
<name>A0ABX5XLW2_9BACT</name>
<evidence type="ECO:0000313" key="1">
    <source>
        <dbReference type="EMBL" id="QDV82978.1"/>
    </source>
</evidence>
<proteinExistence type="predicted"/>
<dbReference type="RefSeq" id="WP_145209164.1">
    <property type="nucleotide sequence ID" value="NZ_CP036432.1"/>
</dbReference>
<gene>
    <name evidence="1" type="ORF">TBK1r_19110</name>
</gene>
<dbReference type="Proteomes" id="UP000318081">
    <property type="component" value="Chromosome"/>
</dbReference>